<evidence type="ECO:0000313" key="2">
    <source>
        <dbReference type="EMBL" id="OWR46045.1"/>
    </source>
</evidence>
<proteinExistence type="predicted"/>
<gene>
    <name evidence="2" type="ORF">KGM_203723</name>
</gene>
<dbReference type="EMBL" id="AGBW02011843">
    <property type="protein sequence ID" value="OWR46045.1"/>
    <property type="molecule type" value="Genomic_DNA"/>
</dbReference>
<name>A0A212EX34_DANPL</name>
<protein>
    <submittedName>
        <fullName evidence="2">Uncharacterized protein</fullName>
    </submittedName>
</protein>
<dbReference type="KEGG" id="dpl:KGM_203723"/>
<dbReference type="AlphaFoldDB" id="A0A212EX34"/>
<organism evidence="2 3">
    <name type="scientific">Danaus plexippus plexippus</name>
    <dbReference type="NCBI Taxonomy" id="278856"/>
    <lineage>
        <taxon>Eukaryota</taxon>
        <taxon>Metazoa</taxon>
        <taxon>Ecdysozoa</taxon>
        <taxon>Arthropoda</taxon>
        <taxon>Hexapoda</taxon>
        <taxon>Insecta</taxon>
        <taxon>Pterygota</taxon>
        <taxon>Neoptera</taxon>
        <taxon>Endopterygota</taxon>
        <taxon>Lepidoptera</taxon>
        <taxon>Glossata</taxon>
        <taxon>Ditrysia</taxon>
        <taxon>Papilionoidea</taxon>
        <taxon>Nymphalidae</taxon>
        <taxon>Danainae</taxon>
        <taxon>Danaini</taxon>
        <taxon>Danaina</taxon>
        <taxon>Danaus</taxon>
        <taxon>Danaus</taxon>
    </lineage>
</organism>
<evidence type="ECO:0000256" key="1">
    <source>
        <dbReference type="SAM" id="MobiDB-lite"/>
    </source>
</evidence>
<comment type="caution">
    <text evidence="2">The sequence shown here is derived from an EMBL/GenBank/DDBJ whole genome shotgun (WGS) entry which is preliminary data.</text>
</comment>
<accession>A0A212EX34</accession>
<dbReference type="eggNOG" id="ENOG502TCQ4">
    <property type="taxonomic scope" value="Eukaryota"/>
</dbReference>
<evidence type="ECO:0000313" key="3">
    <source>
        <dbReference type="Proteomes" id="UP000007151"/>
    </source>
</evidence>
<dbReference type="Proteomes" id="UP000007151">
    <property type="component" value="Unassembled WGS sequence"/>
</dbReference>
<keyword evidence="3" id="KW-1185">Reference proteome</keyword>
<feature type="region of interest" description="Disordered" evidence="1">
    <location>
        <begin position="1"/>
        <end position="61"/>
    </location>
</feature>
<dbReference type="InParanoid" id="A0A212EX34"/>
<sequence length="73" mass="8337">MDPSNKTSAKNQNTNQVANYSPWNLLFSTRPRTESETSSSSTSSGYQAGTHFGTLQRQQSKSNEEYLWMIWRS</sequence>
<reference evidence="2 3" key="1">
    <citation type="journal article" date="2011" name="Cell">
        <title>The monarch butterfly genome yields insights into long-distance migration.</title>
        <authorList>
            <person name="Zhan S."/>
            <person name="Merlin C."/>
            <person name="Boore J.L."/>
            <person name="Reppert S.M."/>
        </authorList>
    </citation>
    <scope>NUCLEOTIDE SEQUENCE [LARGE SCALE GENOMIC DNA]</scope>
    <source>
        <strain evidence="2">F-2</strain>
    </source>
</reference>
<feature type="compositionally biased region" description="Polar residues" evidence="1">
    <location>
        <begin position="1"/>
        <end position="22"/>
    </location>
</feature>